<protein>
    <recommendedName>
        <fullName evidence="2">Cobyric acid synthase</fullName>
    </recommendedName>
</protein>
<dbReference type="PANTHER" id="PTHR21343:SF1">
    <property type="entry name" value="COBYRIC ACID SYNTHASE"/>
    <property type="match status" value="1"/>
</dbReference>
<dbReference type="InterPro" id="IPR029062">
    <property type="entry name" value="Class_I_gatase-like"/>
</dbReference>
<gene>
    <name evidence="2" type="primary">cobQ</name>
    <name evidence="4" type="ORF">E7201_03155</name>
</gene>
<dbReference type="GO" id="GO:0009236">
    <property type="term" value="P:cobalamin biosynthetic process"/>
    <property type="evidence" value="ECO:0007669"/>
    <property type="project" value="UniProtKB-UniRule"/>
</dbReference>
<dbReference type="AlphaFoldDB" id="A0A928A0V8"/>
<dbReference type="PROSITE" id="PS51274">
    <property type="entry name" value="GATASE_COBBQ"/>
    <property type="match status" value="1"/>
</dbReference>
<dbReference type="HAMAP" id="MF_00028">
    <property type="entry name" value="CobQ"/>
    <property type="match status" value="1"/>
</dbReference>
<dbReference type="Proteomes" id="UP000761380">
    <property type="component" value="Unassembled WGS sequence"/>
</dbReference>
<dbReference type="InterPro" id="IPR011698">
    <property type="entry name" value="GATase_3"/>
</dbReference>
<dbReference type="PANTHER" id="PTHR21343">
    <property type="entry name" value="DETHIOBIOTIN SYNTHETASE"/>
    <property type="match status" value="1"/>
</dbReference>
<evidence type="ECO:0000313" key="5">
    <source>
        <dbReference type="Proteomes" id="UP000761380"/>
    </source>
</evidence>
<keyword evidence="2" id="KW-0169">Cobalamin biosynthesis</keyword>
<dbReference type="Gene3D" id="3.40.50.300">
    <property type="entry name" value="P-loop containing nucleotide triphosphate hydrolases"/>
    <property type="match status" value="1"/>
</dbReference>
<dbReference type="InterPro" id="IPR004459">
    <property type="entry name" value="CobQ_synth"/>
</dbReference>
<comment type="similarity">
    <text evidence="2">Belongs to the CobB/CobQ family. CobQ subfamily.</text>
</comment>
<dbReference type="Gene3D" id="3.40.50.880">
    <property type="match status" value="1"/>
</dbReference>
<comment type="caution">
    <text evidence="4">The sequence shown here is derived from an EMBL/GenBank/DDBJ whole genome shotgun (WGS) entry which is preliminary data.</text>
</comment>
<dbReference type="CDD" id="cd01750">
    <property type="entry name" value="GATase1_CobQ"/>
    <property type="match status" value="1"/>
</dbReference>
<dbReference type="Pfam" id="PF07685">
    <property type="entry name" value="GATase_3"/>
    <property type="match status" value="1"/>
</dbReference>
<dbReference type="InterPro" id="IPR047045">
    <property type="entry name" value="CobQ_N"/>
</dbReference>
<accession>A0A928A0V8</accession>
<feature type="active site" evidence="2">
    <location>
        <position position="451"/>
    </location>
</feature>
<feature type="active site" description="Nucleophile" evidence="2">
    <location>
        <position position="336"/>
    </location>
</feature>
<dbReference type="NCBIfam" id="NF001989">
    <property type="entry name" value="PRK00784.1"/>
    <property type="match status" value="1"/>
</dbReference>
<comment type="pathway">
    <text evidence="2">Cofactor biosynthesis; adenosylcobalamin biosynthesis.</text>
</comment>
<sequence>MANSIMLMGTSSHVGKSIITTALCRIFHQEGRKVVPFKAQNMALNSYVTKDGKEMGRAQVAQAEAAGLEPMVDMNPVLLKPTGNSCSQVVINGKAVGNMSAREYHKGYSLKAFGAVTEALERLQKNFDTLVIEGAGSPAEVNLKANDIVNMRVAKHLNAPVLLIADIDRGGALASLVGTLELLDEDERALVKGLVINKFRGDVTLLTPAVDFLEEKTGKPVLGIVPHIEALGIDDEDSVSLDEKDNESAEQAKADLHIAVMQTPKISNFTDFDSLAAEPDVSLYYVRKVEDLGNPDMIILPGSKNTTEDLLHLRECGLEAAIREQVAKGTPLWGICGGYQMLGQKIADPLHTESANDEVAGLGYLPMETTFAAEKLTSQVQADCVQFPFLGQQLKADGLYGYEIHTGETKFLGELQHPFKITERANQAVTIAEGLTNQNGAQGQVVGTYIHGIFDHDDFRRQVLNALRSRKGLEPLDIQRSVRQEKERAYNRLASVVRDSLDMEKLAQIMGETSC</sequence>
<evidence type="ECO:0000313" key="4">
    <source>
        <dbReference type="EMBL" id="MBE6092167.1"/>
    </source>
</evidence>
<dbReference type="GO" id="GO:0015420">
    <property type="term" value="F:ABC-type vitamin B12 transporter activity"/>
    <property type="evidence" value="ECO:0007669"/>
    <property type="project" value="UniProtKB-UniRule"/>
</dbReference>
<organism evidence="4 5">
    <name type="scientific">Selenomonas ruminantium</name>
    <dbReference type="NCBI Taxonomy" id="971"/>
    <lineage>
        <taxon>Bacteria</taxon>
        <taxon>Bacillati</taxon>
        <taxon>Bacillota</taxon>
        <taxon>Negativicutes</taxon>
        <taxon>Selenomonadales</taxon>
        <taxon>Selenomonadaceae</taxon>
        <taxon>Selenomonas</taxon>
    </lineage>
</organism>
<dbReference type="InterPro" id="IPR027417">
    <property type="entry name" value="P-loop_NTPase"/>
</dbReference>
<dbReference type="InterPro" id="IPR033949">
    <property type="entry name" value="CobQ_GATase1"/>
</dbReference>
<evidence type="ECO:0000256" key="1">
    <source>
        <dbReference type="ARBA" id="ARBA00022962"/>
    </source>
</evidence>
<evidence type="ECO:0000256" key="2">
    <source>
        <dbReference type="HAMAP-Rule" id="MF_00028"/>
    </source>
</evidence>
<name>A0A928A0V8_SELRU</name>
<proteinExistence type="inferred from homology"/>
<reference evidence="4" key="1">
    <citation type="submission" date="2019-04" db="EMBL/GenBank/DDBJ databases">
        <title>Evolution of Biomass-Degrading Anaerobic Consortia Revealed by Metagenomics.</title>
        <authorList>
            <person name="Peng X."/>
        </authorList>
    </citation>
    <scope>NUCLEOTIDE SEQUENCE</scope>
    <source>
        <strain evidence="4">SIG240</strain>
    </source>
</reference>
<evidence type="ECO:0000259" key="3">
    <source>
        <dbReference type="Pfam" id="PF07685"/>
    </source>
</evidence>
<dbReference type="EMBL" id="SVBY01000013">
    <property type="protein sequence ID" value="MBE6092167.1"/>
    <property type="molecule type" value="Genomic_DNA"/>
</dbReference>
<dbReference type="GO" id="GO:0003824">
    <property type="term" value="F:catalytic activity"/>
    <property type="evidence" value="ECO:0007669"/>
    <property type="project" value="InterPro"/>
</dbReference>
<feature type="domain" description="CobB/CobQ-like glutamine amidotransferase" evidence="3">
    <location>
        <begin position="258"/>
        <end position="458"/>
    </location>
</feature>
<dbReference type="NCBIfam" id="TIGR00313">
    <property type="entry name" value="cobQ"/>
    <property type="match status" value="1"/>
</dbReference>
<dbReference type="Pfam" id="PF13500">
    <property type="entry name" value="AAA_26"/>
    <property type="match status" value="1"/>
</dbReference>
<dbReference type="SUPFAM" id="SSF52317">
    <property type="entry name" value="Class I glutamine amidotransferase-like"/>
    <property type="match status" value="1"/>
</dbReference>
<comment type="function">
    <text evidence="2">Catalyzes amidations at positions B, D, E, and G on adenosylcobyrinic A,C-diamide. NH(2) groups are provided by glutamine, and one molecule of ATP is hydrogenolyzed for each amidation.</text>
</comment>
<dbReference type="CDD" id="cd05389">
    <property type="entry name" value="CobQ_N"/>
    <property type="match status" value="1"/>
</dbReference>
<dbReference type="SUPFAM" id="SSF52540">
    <property type="entry name" value="P-loop containing nucleoside triphosphate hydrolases"/>
    <property type="match status" value="1"/>
</dbReference>
<keyword evidence="1 2" id="KW-0315">Glutamine amidotransferase</keyword>